<feature type="region of interest" description="Disordered" evidence="1">
    <location>
        <begin position="403"/>
        <end position="431"/>
    </location>
</feature>
<keyword evidence="2" id="KW-1133">Transmembrane helix</keyword>
<feature type="transmembrane region" description="Helical" evidence="2">
    <location>
        <begin position="322"/>
        <end position="343"/>
    </location>
</feature>
<sequence length="431" mass="47601">MMSTTRIFPPLLLFGLLLGLFASAAPQAAEDIDFGQYYALIVGNNEYRHLQPLKNARRDAEVLSDVLKNQYGFQVTQLLDAEREDIITALDKFRLTLEEGDNFLLYYAGHGWEDEGADEGYWLPVDAAENKTVNWISVATITTKLRALAAKHILVVSDSCYSGKLTRGVKPILDNKLNYIRKMASKKARTVMTSGGLEPVLDAGGKWGLSIFATAFMEALAERDESVIDTSTLFPEIRRKVMTAANQTPEYADIRKAGHDGGDFLFVRRAKFSISDIVGKITEPVLGLADNVNTNGGRGSKVTEEPEPSKDVTPLRDTGWKIAIGAVAGAVIIVILIMVVIRLRKGKGIRSTKVEPSKSPESVSPEVGALIQEKQSQWEALQKEIPKMKLDLANTPVNERTALDQRIREKQSQQKKLESELADLERKLGDG</sequence>
<evidence type="ECO:0000256" key="2">
    <source>
        <dbReference type="SAM" id="Phobius"/>
    </source>
</evidence>
<accession>A0A450ZV36</accession>
<feature type="chain" id="PRO_5033432826" evidence="3">
    <location>
        <begin position="25"/>
        <end position="431"/>
    </location>
</feature>
<dbReference type="PANTHER" id="PTHR22576:SF37">
    <property type="entry name" value="MUCOSA-ASSOCIATED LYMPHOID TISSUE LYMPHOMA TRANSLOCATION PROTEIN 1"/>
    <property type="match status" value="1"/>
</dbReference>
<keyword evidence="2" id="KW-0472">Membrane</keyword>
<dbReference type="Pfam" id="PF00656">
    <property type="entry name" value="Peptidase_C14"/>
    <property type="match status" value="1"/>
</dbReference>
<dbReference type="InterPro" id="IPR029030">
    <property type="entry name" value="Caspase-like_dom_sf"/>
</dbReference>
<dbReference type="AlphaFoldDB" id="A0A450ZV36"/>
<evidence type="ECO:0000313" key="6">
    <source>
        <dbReference type="EMBL" id="VFK54582.1"/>
    </source>
</evidence>
<feature type="region of interest" description="Disordered" evidence="1">
    <location>
        <begin position="292"/>
        <end position="313"/>
    </location>
</feature>
<proteinExistence type="predicted"/>
<dbReference type="PANTHER" id="PTHR22576">
    <property type="entry name" value="MUCOSA ASSOCIATED LYMPHOID TISSUE LYMPHOMA TRANSLOCATION PROTEIN 1/PARACASPASE"/>
    <property type="match status" value="1"/>
</dbReference>
<feature type="compositionally biased region" description="Basic and acidic residues" evidence="1">
    <location>
        <begin position="301"/>
        <end position="313"/>
    </location>
</feature>
<dbReference type="InterPro" id="IPR052039">
    <property type="entry name" value="Caspase-related_regulators"/>
</dbReference>
<feature type="signal peptide" evidence="3">
    <location>
        <begin position="1"/>
        <end position="24"/>
    </location>
</feature>
<dbReference type="GO" id="GO:0006508">
    <property type="term" value="P:proteolysis"/>
    <property type="evidence" value="ECO:0007669"/>
    <property type="project" value="InterPro"/>
</dbReference>
<dbReference type="EMBL" id="CAADFV010000046">
    <property type="protein sequence ID" value="VFK57616.1"/>
    <property type="molecule type" value="Genomic_DNA"/>
</dbReference>
<dbReference type="GO" id="GO:0004197">
    <property type="term" value="F:cysteine-type endopeptidase activity"/>
    <property type="evidence" value="ECO:0007669"/>
    <property type="project" value="InterPro"/>
</dbReference>
<dbReference type="PROSITE" id="PS50208">
    <property type="entry name" value="CASPASE_P20"/>
    <property type="match status" value="1"/>
</dbReference>
<dbReference type="Gene3D" id="3.40.50.1460">
    <property type="match status" value="1"/>
</dbReference>
<keyword evidence="3" id="KW-0732">Signal</keyword>
<evidence type="ECO:0000256" key="3">
    <source>
        <dbReference type="SAM" id="SignalP"/>
    </source>
</evidence>
<evidence type="ECO:0000313" key="5">
    <source>
        <dbReference type="EMBL" id="VFK51772.1"/>
    </source>
</evidence>
<keyword evidence="2" id="KW-0812">Transmembrane</keyword>
<evidence type="ECO:0000259" key="4">
    <source>
        <dbReference type="PROSITE" id="PS50208"/>
    </source>
</evidence>
<gene>
    <name evidence="5" type="ORF">BECKTUN1418D_GA0071000_10116</name>
    <name evidence="7" type="ORF">BECKTUN1418E_GA0071001_104610</name>
    <name evidence="6" type="ORF">BECKTUN1418F_GA0071002_104710</name>
</gene>
<organism evidence="7">
    <name type="scientific">Candidatus Kentrum sp. TUN</name>
    <dbReference type="NCBI Taxonomy" id="2126343"/>
    <lineage>
        <taxon>Bacteria</taxon>
        <taxon>Pseudomonadati</taxon>
        <taxon>Pseudomonadota</taxon>
        <taxon>Gammaproteobacteria</taxon>
        <taxon>Candidatus Kentrum</taxon>
    </lineage>
</organism>
<evidence type="ECO:0000313" key="7">
    <source>
        <dbReference type="EMBL" id="VFK57616.1"/>
    </source>
</evidence>
<protein>
    <submittedName>
        <fullName evidence="7">Caspase domain-containing protein</fullName>
    </submittedName>
</protein>
<evidence type="ECO:0000256" key="1">
    <source>
        <dbReference type="SAM" id="MobiDB-lite"/>
    </source>
</evidence>
<reference evidence="7" key="1">
    <citation type="submission" date="2019-02" db="EMBL/GenBank/DDBJ databases">
        <authorList>
            <person name="Gruber-Vodicka R. H."/>
            <person name="Seah K. B. B."/>
        </authorList>
    </citation>
    <scope>NUCLEOTIDE SEQUENCE</scope>
    <source>
        <strain evidence="5">BECK_BY1</strain>
        <strain evidence="7">BECK_BY2</strain>
        <strain evidence="6">BECK_BY3</strain>
    </source>
</reference>
<name>A0A450ZV36_9GAMM</name>
<feature type="domain" description="Caspase family p20" evidence="4">
    <location>
        <begin position="39"/>
        <end position="114"/>
    </location>
</feature>
<dbReference type="SUPFAM" id="SSF52129">
    <property type="entry name" value="Caspase-like"/>
    <property type="match status" value="1"/>
</dbReference>
<dbReference type="InterPro" id="IPR011600">
    <property type="entry name" value="Pept_C14_caspase"/>
</dbReference>
<dbReference type="EMBL" id="CAADFY010000047">
    <property type="protein sequence ID" value="VFK54582.1"/>
    <property type="molecule type" value="Genomic_DNA"/>
</dbReference>
<dbReference type="InterPro" id="IPR001309">
    <property type="entry name" value="Pept_C14_p20"/>
</dbReference>
<dbReference type="EMBL" id="CAADFX010000011">
    <property type="protein sequence ID" value="VFK51772.1"/>
    <property type="molecule type" value="Genomic_DNA"/>
</dbReference>